<organism evidence="2 3">
    <name type="scientific">Massilia psychrophila</name>
    <dbReference type="NCBI Taxonomy" id="1603353"/>
    <lineage>
        <taxon>Bacteria</taxon>
        <taxon>Pseudomonadati</taxon>
        <taxon>Pseudomonadota</taxon>
        <taxon>Betaproteobacteria</taxon>
        <taxon>Burkholderiales</taxon>
        <taxon>Oxalobacteraceae</taxon>
        <taxon>Telluria group</taxon>
        <taxon>Massilia</taxon>
    </lineage>
</organism>
<gene>
    <name evidence="2" type="ORF">CR103_09375</name>
</gene>
<dbReference type="EMBL" id="PDOB01000011">
    <property type="protein sequence ID" value="PIL40146.1"/>
    <property type="molecule type" value="Genomic_DNA"/>
</dbReference>
<protein>
    <recommendedName>
        <fullName evidence="4">Lipoprotein</fullName>
    </recommendedName>
</protein>
<keyword evidence="3" id="KW-1185">Reference proteome</keyword>
<comment type="caution">
    <text evidence="2">The sequence shown here is derived from an EMBL/GenBank/DDBJ whole genome shotgun (WGS) entry which is preliminary data.</text>
</comment>
<accession>A0A2G8T276</accession>
<evidence type="ECO:0008006" key="4">
    <source>
        <dbReference type="Google" id="ProtNLM"/>
    </source>
</evidence>
<feature type="chain" id="PRO_5013654748" description="Lipoprotein" evidence="1">
    <location>
        <begin position="19"/>
        <end position="78"/>
    </location>
</feature>
<feature type="signal peptide" evidence="1">
    <location>
        <begin position="1"/>
        <end position="18"/>
    </location>
</feature>
<keyword evidence="1" id="KW-0732">Signal</keyword>
<sequence length="78" mass="8867">MKKLPALLYLAVMLSASGCGLLYDIGQDANVDRCNRMKLIEERNACLKRIGPNFEQYERDRENLKRGVSEKANPPGRQ</sequence>
<evidence type="ECO:0000313" key="3">
    <source>
        <dbReference type="Proteomes" id="UP000228593"/>
    </source>
</evidence>
<evidence type="ECO:0000256" key="1">
    <source>
        <dbReference type="SAM" id="SignalP"/>
    </source>
</evidence>
<evidence type="ECO:0000313" key="2">
    <source>
        <dbReference type="EMBL" id="PIL40146.1"/>
    </source>
</evidence>
<dbReference type="Proteomes" id="UP000228593">
    <property type="component" value="Unassembled WGS sequence"/>
</dbReference>
<proteinExistence type="predicted"/>
<name>A0A2G8T276_9BURK</name>
<reference evidence="2 3" key="1">
    <citation type="submission" date="2017-10" db="EMBL/GenBank/DDBJ databases">
        <title>Massilia psychrophilum sp. nov., a novel purple-pigmented bacterium isolated from Tianshan glacier, Xinjiang Municipality, China.</title>
        <authorList>
            <person name="Wang H."/>
        </authorList>
    </citation>
    <scope>NUCLEOTIDE SEQUENCE [LARGE SCALE GENOMIC DNA]</scope>
    <source>
        <strain evidence="2 3">JCM 30813</strain>
    </source>
</reference>
<dbReference type="AlphaFoldDB" id="A0A2G8T276"/>
<dbReference type="PROSITE" id="PS51257">
    <property type="entry name" value="PROKAR_LIPOPROTEIN"/>
    <property type="match status" value="1"/>
</dbReference>